<sequence>MGTTRADWRRTVFRLSKIPSRTSSHGAVRALVAKAMEIPAESVKVFSLATSLTPWEMPPSKVATLMFLKPPAMLGRSDEGQAEWVLDADEYPVLDSHFWGLTPLNDVEPEKHVADCIAISGLASHPFGSWQPRGDDKTFMWIRDLAPIYVPGLRTILYGYDTRLAGSHSFQGISHLALGFISQIRANGGALDHARPLVFLAHSLGGIVLKDALCRLANSQDNSLERKILTRCKGAIMFGVPNLGMEQSHLLTLVQGHSIEHLVQDLSRESATYGYLSRLERSFSGISKLGEMTFYWVFETDKSPIFDAKTRKMTGPSAILVDPDSATAHRIKESAPSVHPIARNHSEMVKFSRADPNTGPIIHLLRLVCGLSDAATDPDELGAQSASLANLITSPKFRSDDPDSDFLFALDSPDLDLRQTLIANRFGHTCEWIYEHEPFTSWLRQDDGIFWINGKPGSGKSTLMKLIYTDKRTWQYSHNFEDSTCQISAGFFFNYRGTAIQKTLEGLMRSVLRQIIKSLSNNKRTLSFLDSLFETPAFRIQDTSSSRESHLGEPASLPKDSDQLHEAHRYICRVEQMSWPIDRLKEALRSILDQNQVKIRIIFFLDALDEFDGPPAYVCRFLNFLANRPDSSLTTTKLCFSSRPWEEFVSHFGGEMSLSVEDFTKSDIRYFCTTHLIESLDPSQHGPVSRIADEIVLRASGVFLWASLILKELMAAFEGDNVPSLKDLLRLLHSVPTELSDYYHFIIQRIPQSLRWQTYALLELVVRARNPKELSLHYLWKTTLISDSPTYPAALETLKKLSARGHKSSTNEPKRSVLQWGGGLVSMSFGLFTADPSSPTVQLMHQTVYEFVVKLDFKDQVLGPMAKATYENGHTFHFKSLVSFRLTEELIRVHHMDMLDALRPSLDHGAEAEETTGTSCQTFLDSVPDQVIVGLGVGLMDILRFSGAYLYDKFRRDLIRSHVAFATYFRLRLYLRDSLRDQENSLTSPACNKLLLLTALALGSRETHTHQRLLTANFILDNGYNASQESDLFTDTLDPLKLHSWYDPWETHCIDGLDRLTALLLDHNPGGANCPVWGNRNHKSRTDTCRPIHLALPTTAIWLLGHGINPNELDSLGRTPLDVLMLDRVRRCQGCTDYSKEFEKTYLHVIRQVAIILIGHGGRRKVASSANWESALRYFQRAGLDTANLSPVLRPLAEMKDRQKKPKPVSKEAASPARPLPPAPPAGYPPPPTAFMTNDGPPTKEKRSLGRAVRRFLSKWH</sequence>
<feature type="region of interest" description="Disordered" evidence="2">
    <location>
        <begin position="1197"/>
        <end position="1251"/>
    </location>
</feature>
<evidence type="ECO:0000313" key="4">
    <source>
        <dbReference type="EMBL" id="EAQ86296.1"/>
    </source>
</evidence>
<dbReference type="RefSeq" id="XP_001225205.1">
    <property type="nucleotide sequence ID" value="XM_001225204.1"/>
</dbReference>
<dbReference type="Pfam" id="PF24883">
    <property type="entry name" value="NPHP3_N"/>
    <property type="match status" value="1"/>
</dbReference>
<dbReference type="InterPro" id="IPR027417">
    <property type="entry name" value="P-loop_NTPase"/>
</dbReference>
<feature type="compositionally biased region" description="Pro residues" evidence="2">
    <location>
        <begin position="1218"/>
        <end position="1233"/>
    </location>
</feature>
<reference evidence="5" key="1">
    <citation type="journal article" date="2015" name="Genome Announc.">
        <title>Draft genome sequence of the cellulolytic fungus Chaetomium globosum.</title>
        <authorList>
            <person name="Cuomo C.A."/>
            <person name="Untereiner W.A."/>
            <person name="Ma L.-J."/>
            <person name="Grabherr M."/>
            <person name="Birren B.W."/>
        </authorList>
    </citation>
    <scope>NUCLEOTIDE SEQUENCE [LARGE SCALE GENOMIC DNA]</scope>
    <source>
        <strain evidence="5">ATCC 6205 / CBS 148.51 / DSM 1962 / NBRC 6347 / NRRL 1970</strain>
    </source>
</reference>
<dbReference type="GeneID" id="4393293"/>
<dbReference type="eggNOG" id="KOG2029">
    <property type="taxonomic scope" value="Eukaryota"/>
</dbReference>
<proteinExistence type="predicted"/>
<dbReference type="Gene3D" id="3.40.50.300">
    <property type="entry name" value="P-loop containing nucleotide triphosphate hydrolases"/>
    <property type="match status" value="1"/>
</dbReference>
<dbReference type="InterPro" id="IPR029058">
    <property type="entry name" value="AB_hydrolase_fold"/>
</dbReference>
<dbReference type="PANTHER" id="PTHR10039:SF5">
    <property type="entry name" value="NACHT DOMAIN-CONTAINING PROTEIN"/>
    <property type="match status" value="1"/>
</dbReference>
<dbReference type="EMBL" id="CH408033">
    <property type="protein sequence ID" value="EAQ86296.1"/>
    <property type="molecule type" value="Genomic_DNA"/>
</dbReference>
<keyword evidence="1" id="KW-0677">Repeat</keyword>
<protein>
    <recommendedName>
        <fullName evidence="3">Nephrocystin 3-like N-terminal domain-containing protein</fullName>
    </recommendedName>
</protein>
<dbReference type="VEuPathDB" id="FungiDB:CHGG_07549"/>
<dbReference type="Gene3D" id="3.40.50.1820">
    <property type="entry name" value="alpha/beta hydrolase"/>
    <property type="match status" value="1"/>
</dbReference>
<evidence type="ECO:0000256" key="2">
    <source>
        <dbReference type="SAM" id="MobiDB-lite"/>
    </source>
</evidence>
<evidence type="ECO:0000313" key="5">
    <source>
        <dbReference type="Proteomes" id="UP000001056"/>
    </source>
</evidence>
<dbReference type="AlphaFoldDB" id="Q2GWV5"/>
<keyword evidence="5" id="KW-1185">Reference proteome</keyword>
<name>Q2GWV5_CHAGB</name>
<dbReference type="SUPFAM" id="SSF53474">
    <property type="entry name" value="alpha/beta-Hydrolases"/>
    <property type="match status" value="1"/>
</dbReference>
<dbReference type="OrthoDB" id="1658288at2759"/>
<gene>
    <name evidence="4" type="ORF">CHGG_07549</name>
</gene>
<dbReference type="OMA" id="QINANHS"/>
<dbReference type="InParanoid" id="Q2GWV5"/>
<dbReference type="Proteomes" id="UP000001056">
    <property type="component" value="Unassembled WGS sequence"/>
</dbReference>
<evidence type="ECO:0000256" key="1">
    <source>
        <dbReference type="ARBA" id="ARBA00022737"/>
    </source>
</evidence>
<dbReference type="PANTHER" id="PTHR10039">
    <property type="entry name" value="AMELOGENIN"/>
    <property type="match status" value="1"/>
</dbReference>
<dbReference type="SUPFAM" id="SSF52540">
    <property type="entry name" value="P-loop containing nucleoside triphosphate hydrolases"/>
    <property type="match status" value="1"/>
</dbReference>
<feature type="domain" description="Nephrocystin 3-like N-terminal" evidence="3">
    <location>
        <begin position="429"/>
        <end position="526"/>
    </location>
</feature>
<evidence type="ECO:0000259" key="3">
    <source>
        <dbReference type="Pfam" id="PF24883"/>
    </source>
</evidence>
<accession>Q2GWV5</accession>
<dbReference type="InterPro" id="IPR056884">
    <property type="entry name" value="NPHP3-like_N"/>
</dbReference>
<organism evidence="4 5">
    <name type="scientific">Chaetomium globosum (strain ATCC 6205 / CBS 148.51 / DSM 1962 / NBRC 6347 / NRRL 1970)</name>
    <name type="common">Soil fungus</name>
    <dbReference type="NCBI Taxonomy" id="306901"/>
    <lineage>
        <taxon>Eukaryota</taxon>
        <taxon>Fungi</taxon>
        <taxon>Dikarya</taxon>
        <taxon>Ascomycota</taxon>
        <taxon>Pezizomycotina</taxon>
        <taxon>Sordariomycetes</taxon>
        <taxon>Sordariomycetidae</taxon>
        <taxon>Sordariales</taxon>
        <taxon>Chaetomiaceae</taxon>
        <taxon>Chaetomium</taxon>
    </lineage>
</organism>
<dbReference type="HOGENOM" id="CLU_005462_0_0_1"/>